<dbReference type="STRING" id="425400.LS65_01860"/>
<dbReference type="InterPro" id="IPR045864">
    <property type="entry name" value="aa-tRNA-synth_II/BPL/LPL"/>
</dbReference>
<dbReference type="SUPFAM" id="SSF54991">
    <property type="entry name" value="Anticodon-binding domain of PheRS"/>
    <property type="match status" value="1"/>
</dbReference>
<dbReference type="PANTHER" id="PTHR10947">
    <property type="entry name" value="PHENYLALANYL-TRNA SYNTHETASE BETA CHAIN AND LEUCINE-RICH REPEAT-CONTAINING PROTEIN 47"/>
    <property type="match status" value="1"/>
</dbReference>
<evidence type="ECO:0000259" key="19">
    <source>
        <dbReference type="PROSITE" id="PS51483"/>
    </source>
</evidence>
<comment type="catalytic activity">
    <reaction evidence="14 15">
        <text>tRNA(Phe) + L-phenylalanine + ATP = L-phenylalanyl-tRNA(Phe) + AMP + diphosphate + H(+)</text>
        <dbReference type="Rhea" id="RHEA:19413"/>
        <dbReference type="Rhea" id="RHEA-COMP:9668"/>
        <dbReference type="Rhea" id="RHEA-COMP:9699"/>
        <dbReference type="ChEBI" id="CHEBI:15378"/>
        <dbReference type="ChEBI" id="CHEBI:30616"/>
        <dbReference type="ChEBI" id="CHEBI:33019"/>
        <dbReference type="ChEBI" id="CHEBI:58095"/>
        <dbReference type="ChEBI" id="CHEBI:78442"/>
        <dbReference type="ChEBI" id="CHEBI:78531"/>
        <dbReference type="ChEBI" id="CHEBI:456215"/>
        <dbReference type="EC" id="6.1.1.20"/>
    </reaction>
</comment>
<dbReference type="Gene3D" id="3.30.70.380">
    <property type="entry name" value="Ferrodoxin-fold anticodon-binding domain"/>
    <property type="match status" value="1"/>
</dbReference>
<dbReference type="GO" id="GO:0004826">
    <property type="term" value="F:phenylalanine-tRNA ligase activity"/>
    <property type="evidence" value="ECO:0007669"/>
    <property type="project" value="UniProtKB-UniRule"/>
</dbReference>
<dbReference type="Pfam" id="PF17759">
    <property type="entry name" value="tRNA_synthFbeta"/>
    <property type="match status" value="1"/>
</dbReference>
<dbReference type="InterPro" id="IPR012340">
    <property type="entry name" value="NA-bd_OB-fold"/>
</dbReference>
<dbReference type="InterPro" id="IPR033714">
    <property type="entry name" value="tRNA_bind_bactPheRS"/>
</dbReference>
<evidence type="ECO:0000256" key="11">
    <source>
        <dbReference type="ARBA" id="ARBA00022884"/>
    </source>
</evidence>
<dbReference type="NCBIfam" id="TIGR00472">
    <property type="entry name" value="pheT_bact"/>
    <property type="match status" value="1"/>
</dbReference>
<dbReference type="PANTHER" id="PTHR10947:SF0">
    <property type="entry name" value="PHENYLALANINE--TRNA LIGASE BETA SUBUNIT"/>
    <property type="match status" value="1"/>
</dbReference>
<evidence type="ECO:0000256" key="1">
    <source>
        <dbReference type="ARBA" id="ARBA00004496"/>
    </source>
</evidence>
<dbReference type="AlphaFoldDB" id="A0A4U8TQ36"/>
<dbReference type="InterPro" id="IPR036690">
    <property type="entry name" value="Fdx_antiC-bd_sf"/>
</dbReference>
<dbReference type="Pfam" id="PF03484">
    <property type="entry name" value="B5"/>
    <property type="match status" value="1"/>
</dbReference>
<evidence type="ECO:0000259" key="18">
    <source>
        <dbReference type="PROSITE" id="PS51447"/>
    </source>
</evidence>
<dbReference type="Gene3D" id="3.30.56.10">
    <property type="match status" value="2"/>
</dbReference>
<dbReference type="Gene3D" id="3.30.930.10">
    <property type="entry name" value="Bira Bifunctional Protein, Domain 2"/>
    <property type="match status" value="1"/>
</dbReference>
<keyword evidence="21" id="KW-1185">Reference proteome</keyword>
<comment type="subunit">
    <text evidence="3 15">Tetramer of two alpha and two beta subunits.</text>
</comment>
<dbReference type="SUPFAM" id="SSF50249">
    <property type="entry name" value="Nucleic acid-binding proteins"/>
    <property type="match status" value="1"/>
</dbReference>
<evidence type="ECO:0000256" key="12">
    <source>
        <dbReference type="ARBA" id="ARBA00022917"/>
    </source>
</evidence>
<dbReference type="InterPro" id="IPR005147">
    <property type="entry name" value="tRNA_synthase_B5-dom"/>
</dbReference>
<dbReference type="SMART" id="SM00874">
    <property type="entry name" value="B5"/>
    <property type="match status" value="1"/>
</dbReference>
<evidence type="ECO:0000256" key="14">
    <source>
        <dbReference type="ARBA" id="ARBA00049255"/>
    </source>
</evidence>
<evidence type="ECO:0000256" key="10">
    <source>
        <dbReference type="ARBA" id="ARBA00022842"/>
    </source>
</evidence>
<feature type="domain" description="TRNA-binding" evidence="17">
    <location>
        <begin position="39"/>
        <end position="154"/>
    </location>
</feature>
<dbReference type="FunFam" id="2.40.50.140:FF:000045">
    <property type="entry name" value="Phenylalanine--tRNA ligase beta subunit"/>
    <property type="match status" value="1"/>
</dbReference>
<evidence type="ECO:0000256" key="5">
    <source>
        <dbReference type="ARBA" id="ARBA00022555"/>
    </source>
</evidence>
<reference evidence="20 21" key="1">
    <citation type="journal article" date="2014" name="Genome Announc.">
        <title>Draft genome sequences of eight enterohepatic helicobacter species isolated from both laboratory and wild rodents.</title>
        <authorList>
            <person name="Sheh A."/>
            <person name="Shen Z."/>
            <person name="Fox J.G."/>
        </authorList>
    </citation>
    <scope>NUCLEOTIDE SEQUENCE [LARGE SCALE GENOMIC DNA]</scope>
    <source>
        <strain evidence="20 21">MIT 01-6451</strain>
    </source>
</reference>
<comment type="cofactor">
    <cofactor evidence="15">
        <name>Mg(2+)</name>
        <dbReference type="ChEBI" id="CHEBI:18420"/>
    </cofactor>
    <text evidence="15">Binds 2 magnesium ions per tetramer.</text>
</comment>
<dbReference type="RefSeq" id="WP_034360854.1">
    <property type="nucleotide sequence ID" value="NZ_CAJUDB010000003.1"/>
</dbReference>
<keyword evidence="6 15" id="KW-0436">Ligase</keyword>
<evidence type="ECO:0000256" key="7">
    <source>
        <dbReference type="ARBA" id="ARBA00022723"/>
    </source>
</evidence>
<dbReference type="InterPro" id="IPR005121">
    <property type="entry name" value="Fdx_antiC-bd"/>
</dbReference>
<dbReference type="NCBIfam" id="NF045760">
    <property type="entry name" value="YtpR"/>
    <property type="match status" value="1"/>
</dbReference>
<feature type="binding site" evidence="15">
    <location>
        <position position="459"/>
    </location>
    <ligand>
        <name>Mg(2+)</name>
        <dbReference type="ChEBI" id="CHEBI:18420"/>
        <note>shared with alpha subunit</note>
    </ligand>
</feature>
<evidence type="ECO:0000256" key="4">
    <source>
        <dbReference type="ARBA" id="ARBA00022490"/>
    </source>
</evidence>
<dbReference type="HAMAP" id="MF_00283">
    <property type="entry name" value="Phe_tRNA_synth_beta1"/>
    <property type="match status" value="1"/>
</dbReference>
<evidence type="ECO:0000256" key="3">
    <source>
        <dbReference type="ARBA" id="ARBA00011209"/>
    </source>
</evidence>
<dbReference type="CDD" id="cd02796">
    <property type="entry name" value="tRNA_bind_bactPheRS"/>
    <property type="match status" value="1"/>
</dbReference>
<evidence type="ECO:0000259" key="17">
    <source>
        <dbReference type="PROSITE" id="PS50886"/>
    </source>
</evidence>
<keyword evidence="5 16" id="KW-0820">tRNA-binding</keyword>
<evidence type="ECO:0000256" key="9">
    <source>
        <dbReference type="ARBA" id="ARBA00022840"/>
    </source>
</evidence>
<dbReference type="SUPFAM" id="SSF55681">
    <property type="entry name" value="Class II aaRS and biotin synthetases"/>
    <property type="match status" value="1"/>
</dbReference>
<dbReference type="Pfam" id="PF03147">
    <property type="entry name" value="FDX-ACB"/>
    <property type="match status" value="1"/>
</dbReference>
<evidence type="ECO:0000256" key="6">
    <source>
        <dbReference type="ARBA" id="ARBA00022598"/>
    </source>
</evidence>
<dbReference type="EMBL" id="JRMQ02000005">
    <property type="protein sequence ID" value="TLE01955.1"/>
    <property type="molecule type" value="Genomic_DNA"/>
</dbReference>
<feature type="binding site" evidence="15">
    <location>
        <position position="463"/>
    </location>
    <ligand>
        <name>Mg(2+)</name>
        <dbReference type="ChEBI" id="CHEBI:18420"/>
        <note>shared with alpha subunit</note>
    </ligand>
</feature>
<comment type="subcellular location">
    <subcellularLocation>
        <location evidence="1 15">Cytoplasm</location>
    </subcellularLocation>
</comment>
<dbReference type="GO" id="GO:0006432">
    <property type="term" value="P:phenylalanyl-tRNA aminoacylation"/>
    <property type="evidence" value="ECO:0007669"/>
    <property type="project" value="UniProtKB-UniRule"/>
</dbReference>
<evidence type="ECO:0000313" key="20">
    <source>
        <dbReference type="EMBL" id="TLE01955.1"/>
    </source>
</evidence>
<proteinExistence type="inferred from homology"/>
<sequence>MIFTKHLLSQFVDISHIQFDKLCTLLSNIGLEVESAYEIRIPQKVVVGKVRSCNAHPDADKLSVCCVDIGSEELQIVCGAPNVKAEQYVAVALVGAVIPHTKNGELVIQKATLRGVESCGMLCSSTELGLPKINNGIMVLDNTAGELILGKEVGELALFDDYVIEVNITPNRGDCLSVLGIAREIAAYYNLRLKTEIDMDNVVTLGLGRVLRILTNEKIDAYLLYRVVEIKQAYLPLDIALALARNGTLVDDIVCNFLEYTTYMTGVIVNAYKMQDCIDKENALDDSPVAQLSIKKDENGLEAVFAHEKLSILGTTYGDRHFGTRSEVLILEASYVNPIHIAKKLYEDKIKGDASLTYRSTRGSNPYLEQGIDFLCKKLMCASNVLVYSGSHSIIQHTDEMMIRTTFSAINKIIGIELKREEIASILKSLSFRLEVTGDENFFMIVVPSYRHDIQSIQDVAEEVLRIYGIDNLMPAPLPHLQACNISQAYFTYRNTRNLAHNFIANAFNECIHYVFAYSQSLENLGFTQIDENLALLNPITQELDTLRTSLLPALLDSVKRNENLGFKSIALFEIGSVYNIKREEKNKLAFVVSGLSKDECYPHTKATTWDFFSFALVCQKCIGEISLKNIRDVEDSQTLLAEFGLRDDRILHPYQSAFVYQDDKPIGIIAKLHPQITTQLDISETFICEINLCLNNMALTQAKDFSKYQKSTRDLTILIDKQIPFYRVREAITQAQIDFVQNVYPLDVYYNESLGEQMALSIRLVLQSYEDTLQESQLNNATHAVLKILQDSFQATLRA</sequence>
<keyword evidence="12 15" id="KW-0648">Protein biosynthesis</keyword>
<evidence type="ECO:0000313" key="21">
    <source>
        <dbReference type="Proteomes" id="UP000029707"/>
    </source>
</evidence>
<dbReference type="PROSITE" id="PS51483">
    <property type="entry name" value="B5"/>
    <property type="match status" value="1"/>
</dbReference>
<evidence type="ECO:0000256" key="15">
    <source>
        <dbReference type="HAMAP-Rule" id="MF_00283"/>
    </source>
</evidence>
<keyword evidence="13 15" id="KW-0030">Aminoacyl-tRNA synthetase</keyword>
<comment type="similarity">
    <text evidence="2 15">Belongs to the phenylalanyl-tRNA synthetase beta subunit family. Type 1 subfamily.</text>
</comment>
<keyword evidence="10 15" id="KW-0460">Magnesium</keyword>
<evidence type="ECO:0000256" key="13">
    <source>
        <dbReference type="ARBA" id="ARBA00023146"/>
    </source>
</evidence>
<dbReference type="SMART" id="SM00896">
    <property type="entry name" value="FDX-ACB"/>
    <property type="match status" value="1"/>
</dbReference>
<feature type="domain" description="FDX-ACB" evidence="18">
    <location>
        <begin position="707"/>
        <end position="799"/>
    </location>
</feature>
<evidence type="ECO:0000256" key="2">
    <source>
        <dbReference type="ARBA" id="ARBA00008653"/>
    </source>
</evidence>
<dbReference type="GO" id="GO:0000049">
    <property type="term" value="F:tRNA binding"/>
    <property type="evidence" value="ECO:0007669"/>
    <property type="project" value="UniProtKB-UniRule"/>
</dbReference>
<dbReference type="SUPFAM" id="SSF46955">
    <property type="entry name" value="Putative DNA-binding domain"/>
    <property type="match status" value="1"/>
</dbReference>
<dbReference type="GO" id="GO:0000287">
    <property type="term" value="F:magnesium ion binding"/>
    <property type="evidence" value="ECO:0007669"/>
    <property type="project" value="UniProtKB-UniRule"/>
</dbReference>
<protein>
    <recommendedName>
        <fullName evidence="15">Phenylalanine--tRNA ligase beta subunit</fullName>
        <ecNumber evidence="15">6.1.1.20</ecNumber>
    </recommendedName>
    <alternativeName>
        <fullName evidence="15">Phenylalanyl-tRNA synthetase beta subunit</fullName>
        <shortName evidence="15">PheRS</shortName>
    </alternativeName>
</protein>
<feature type="domain" description="B5" evidence="19">
    <location>
        <begin position="398"/>
        <end position="475"/>
    </location>
</feature>
<organism evidence="20 21">
    <name type="scientific">Helicobacter japonicus</name>
    <dbReference type="NCBI Taxonomy" id="425400"/>
    <lineage>
        <taxon>Bacteria</taxon>
        <taxon>Pseudomonadati</taxon>
        <taxon>Campylobacterota</taxon>
        <taxon>Epsilonproteobacteria</taxon>
        <taxon>Campylobacterales</taxon>
        <taxon>Helicobacteraceae</taxon>
        <taxon>Helicobacter</taxon>
    </lineage>
</organism>
<dbReference type="InterPro" id="IPR004532">
    <property type="entry name" value="Phe-tRNA-ligase_IIc_bsu_bact"/>
</dbReference>
<evidence type="ECO:0000256" key="16">
    <source>
        <dbReference type="PROSITE-ProRule" id="PRU00209"/>
    </source>
</evidence>
<evidence type="ECO:0000256" key="8">
    <source>
        <dbReference type="ARBA" id="ARBA00022741"/>
    </source>
</evidence>
<keyword evidence="11 16" id="KW-0694">RNA-binding</keyword>
<dbReference type="InterPro" id="IPR002547">
    <property type="entry name" value="tRNA-bd_dom"/>
</dbReference>
<keyword evidence="7 15" id="KW-0479">Metal-binding</keyword>
<dbReference type="Proteomes" id="UP000029707">
    <property type="component" value="Unassembled WGS sequence"/>
</dbReference>
<dbReference type="CDD" id="cd00769">
    <property type="entry name" value="PheRS_beta_core"/>
    <property type="match status" value="1"/>
</dbReference>
<dbReference type="Gene3D" id="2.40.50.140">
    <property type="entry name" value="Nucleic acid-binding proteins"/>
    <property type="match status" value="1"/>
</dbReference>
<dbReference type="PROSITE" id="PS50886">
    <property type="entry name" value="TRBD"/>
    <property type="match status" value="1"/>
</dbReference>
<accession>A0A4U8TQ36</accession>
<comment type="caution">
    <text evidence="20">The sequence shown here is derived from an EMBL/GenBank/DDBJ whole genome shotgun (WGS) entry which is preliminary data.</text>
</comment>
<dbReference type="InterPro" id="IPR041616">
    <property type="entry name" value="PheRS_beta_core"/>
</dbReference>
<dbReference type="Pfam" id="PF01588">
    <property type="entry name" value="tRNA_bind"/>
    <property type="match status" value="1"/>
</dbReference>
<dbReference type="PROSITE" id="PS51447">
    <property type="entry name" value="FDX_ACB"/>
    <property type="match status" value="1"/>
</dbReference>
<feature type="binding site" evidence="15">
    <location>
        <position position="462"/>
    </location>
    <ligand>
        <name>Mg(2+)</name>
        <dbReference type="ChEBI" id="CHEBI:18420"/>
        <note>shared with alpha subunit</note>
    </ligand>
</feature>
<gene>
    <name evidence="15" type="primary">pheT</name>
    <name evidence="20" type="ORF">LS65_005185</name>
</gene>
<dbReference type="OrthoDB" id="9805455at2"/>
<feature type="binding site" evidence="15">
    <location>
        <position position="453"/>
    </location>
    <ligand>
        <name>Mg(2+)</name>
        <dbReference type="ChEBI" id="CHEBI:18420"/>
        <note>shared with alpha subunit</note>
    </ligand>
</feature>
<dbReference type="EC" id="6.1.1.20" evidence="15"/>
<keyword evidence="8 15" id="KW-0547">Nucleotide-binding</keyword>
<dbReference type="InterPro" id="IPR045060">
    <property type="entry name" value="Phe-tRNA-ligase_IIc_bsu"/>
</dbReference>
<name>A0A4U8TQ36_9HELI</name>
<dbReference type="InterPro" id="IPR009061">
    <property type="entry name" value="DNA-bd_dom_put_sf"/>
</dbReference>
<dbReference type="GO" id="GO:0009328">
    <property type="term" value="C:phenylalanine-tRNA ligase complex"/>
    <property type="evidence" value="ECO:0007669"/>
    <property type="project" value="TreeGrafter"/>
</dbReference>
<keyword evidence="4 15" id="KW-0963">Cytoplasm</keyword>
<dbReference type="GO" id="GO:0005524">
    <property type="term" value="F:ATP binding"/>
    <property type="evidence" value="ECO:0007669"/>
    <property type="project" value="UniProtKB-UniRule"/>
</dbReference>
<keyword evidence="9 15" id="KW-0067">ATP-binding</keyword>